<dbReference type="SMART" id="SM00343">
    <property type="entry name" value="ZnF_C2HC"/>
    <property type="match status" value="1"/>
</dbReference>
<dbReference type="GO" id="GO:0008270">
    <property type="term" value="F:zinc ion binding"/>
    <property type="evidence" value="ECO:0007669"/>
    <property type="project" value="UniProtKB-KW"/>
</dbReference>
<keyword evidence="6" id="KW-1185">Reference proteome</keyword>
<organism evidence="5 6">
    <name type="scientific">Merluccius polli</name>
    <name type="common">Benguela hake</name>
    <name type="synonym">Merluccius cadenati</name>
    <dbReference type="NCBI Taxonomy" id="89951"/>
    <lineage>
        <taxon>Eukaryota</taxon>
        <taxon>Metazoa</taxon>
        <taxon>Chordata</taxon>
        <taxon>Craniata</taxon>
        <taxon>Vertebrata</taxon>
        <taxon>Euteleostomi</taxon>
        <taxon>Actinopterygii</taxon>
        <taxon>Neopterygii</taxon>
        <taxon>Teleostei</taxon>
        <taxon>Neoteleostei</taxon>
        <taxon>Acanthomorphata</taxon>
        <taxon>Zeiogadaria</taxon>
        <taxon>Gadariae</taxon>
        <taxon>Gadiformes</taxon>
        <taxon>Gadoidei</taxon>
        <taxon>Merlucciidae</taxon>
        <taxon>Merluccius</taxon>
    </lineage>
</organism>
<dbReference type="PROSITE" id="PS50158">
    <property type="entry name" value="ZF_CCHC"/>
    <property type="match status" value="1"/>
</dbReference>
<evidence type="ECO:0000259" key="3">
    <source>
        <dbReference type="PROSITE" id="PS50158"/>
    </source>
</evidence>
<keyword evidence="1" id="KW-0862">Zinc</keyword>
<evidence type="ECO:0000256" key="1">
    <source>
        <dbReference type="PROSITE-ProRule" id="PRU00047"/>
    </source>
</evidence>
<feature type="compositionally biased region" description="Basic and acidic residues" evidence="2">
    <location>
        <begin position="118"/>
        <end position="127"/>
    </location>
</feature>
<dbReference type="Gene3D" id="4.10.60.10">
    <property type="entry name" value="Zinc finger, CCHC-type"/>
    <property type="match status" value="1"/>
</dbReference>
<feature type="domain" description="CCHC-type" evidence="3">
    <location>
        <begin position="239"/>
        <end position="254"/>
    </location>
</feature>
<dbReference type="AlphaFoldDB" id="A0AA47NWM2"/>
<gene>
    <name evidence="5" type="ORF">N1851_023456</name>
    <name evidence="4" type="ORF">N1851_027212</name>
</gene>
<protein>
    <recommendedName>
        <fullName evidence="3">CCHC-type domain-containing protein</fullName>
    </recommendedName>
</protein>
<keyword evidence="1" id="KW-0863">Zinc-finger</keyword>
<proteinExistence type="predicted"/>
<evidence type="ECO:0000313" key="5">
    <source>
        <dbReference type="EMBL" id="KAK0139653.1"/>
    </source>
</evidence>
<dbReference type="InterPro" id="IPR021109">
    <property type="entry name" value="Peptidase_aspartic_dom_sf"/>
</dbReference>
<reference evidence="5" key="1">
    <citation type="journal article" date="2023" name="Front. Mar. Sci.">
        <title>A new Merluccius polli reference genome to investigate the effects of global change in West African waters.</title>
        <authorList>
            <person name="Mateo J.L."/>
            <person name="Blanco-Fernandez C."/>
            <person name="Garcia-Vazquez E."/>
            <person name="Machado-Schiaffino G."/>
        </authorList>
    </citation>
    <scope>NUCLEOTIDE SEQUENCE</scope>
    <source>
        <strain evidence="5">C29</strain>
        <tissue evidence="5">Fin</tissue>
    </source>
</reference>
<evidence type="ECO:0000313" key="4">
    <source>
        <dbReference type="EMBL" id="KAK0136609.1"/>
    </source>
</evidence>
<evidence type="ECO:0000313" key="6">
    <source>
        <dbReference type="Proteomes" id="UP001174136"/>
    </source>
</evidence>
<accession>A0AA47NWM2</accession>
<feature type="region of interest" description="Disordered" evidence="2">
    <location>
        <begin position="118"/>
        <end position="140"/>
    </location>
</feature>
<dbReference type="EMBL" id="JAOPHQ010004317">
    <property type="protein sequence ID" value="KAK0139653.1"/>
    <property type="molecule type" value="Genomic_DNA"/>
</dbReference>
<name>A0AA47NWM2_MERPO</name>
<dbReference type="GO" id="GO:0003676">
    <property type="term" value="F:nucleic acid binding"/>
    <property type="evidence" value="ECO:0007669"/>
    <property type="project" value="InterPro"/>
</dbReference>
<keyword evidence="1" id="KW-0479">Metal-binding</keyword>
<dbReference type="SUPFAM" id="SSF50630">
    <property type="entry name" value="Acid proteases"/>
    <property type="match status" value="1"/>
</dbReference>
<sequence>MLELKRDLTLPQLKAILKGHFKEDSSTDLYHRLVNITQDSRESPQNFLFRAIELKERLLLASSDVGSDEQYSAELIQKKFLRSVSTGLLSDHIKFQLKPYLDDLKVTDEILIDRMNEAASVESERQSKQRKNTSSKVTKVSEIQTEMQTSQQGQCAAEARVGVQEQSAEVLKPKNRKSPAVASSRDSDLYEAVRQLREEMAELRKSMTNPQGPTRQMRMTVKRGCKACQEQGSDQCEHCFKCGQSGHFSRGCREQKRLTVKPGNIKAAIQTVATPSLSTTSQAEPDDKVHELLCGRIRQLEAEFEGSEKTGQIVGAAYASHLSLHRQAKLKALIGKKCMVDCLFEGVATQALWDTGSQVTIINDRWRKSCLPHIQLRSLN</sequence>
<dbReference type="Proteomes" id="UP001174136">
    <property type="component" value="Unassembled WGS sequence"/>
</dbReference>
<dbReference type="InterPro" id="IPR001878">
    <property type="entry name" value="Znf_CCHC"/>
</dbReference>
<comment type="caution">
    <text evidence="5">The sequence shown here is derived from an EMBL/GenBank/DDBJ whole genome shotgun (WGS) entry which is preliminary data.</text>
</comment>
<dbReference type="EMBL" id="JAOPHQ010005138">
    <property type="protein sequence ID" value="KAK0136609.1"/>
    <property type="molecule type" value="Genomic_DNA"/>
</dbReference>
<evidence type="ECO:0000256" key="2">
    <source>
        <dbReference type="SAM" id="MobiDB-lite"/>
    </source>
</evidence>
<feature type="region of interest" description="Disordered" evidence="2">
    <location>
        <begin position="166"/>
        <end position="188"/>
    </location>
</feature>